<gene>
    <name evidence="3" type="ORF">K493DRAFT_317757</name>
</gene>
<dbReference type="PANTHER" id="PTHR28229:SF1">
    <property type="entry name" value="TRANSLOCATION PROTEIN SEC66"/>
    <property type="match status" value="1"/>
</dbReference>
<sequence>MSFVLASGYVAGWAVMFGTFVACYHRRKALARNKLDPWFPEHTTRNHYYALVELKPEADEFQLKAALLRRAMTDVERIMELQSSKGPLQQLVKTGAIGEDVWNQFEAAEKDMEGELMEVVNEANTFKEGWGQQIFPQASDMVAHERQKALRKDLDEQMQVEQEVRLRFEAKDKIRREEESKKAYEELLREESKAAGKMKAKN</sequence>
<keyword evidence="2" id="KW-0812">Transmembrane</keyword>
<organism evidence="3 4">
    <name type="scientific">Basidiobolus meristosporus CBS 931.73</name>
    <dbReference type="NCBI Taxonomy" id="1314790"/>
    <lineage>
        <taxon>Eukaryota</taxon>
        <taxon>Fungi</taxon>
        <taxon>Fungi incertae sedis</taxon>
        <taxon>Zoopagomycota</taxon>
        <taxon>Entomophthoromycotina</taxon>
        <taxon>Basidiobolomycetes</taxon>
        <taxon>Basidiobolales</taxon>
        <taxon>Basidiobolaceae</taxon>
        <taxon>Basidiobolus</taxon>
    </lineage>
</organism>
<dbReference type="InParanoid" id="A0A1Y1XYC2"/>
<comment type="caution">
    <text evidence="3">The sequence shown here is derived from an EMBL/GenBank/DDBJ whole genome shotgun (WGS) entry which is preliminary data.</text>
</comment>
<evidence type="ECO:0000256" key="1">
    <source>
        <dbReference type="SAM" id="Coils"/>
    </source>
</evidence>
<dbReference type="EMBL" id="MCFE01000362">
    <property type="protein sequence ID" value="ORX90739.1"/>
    <property type="molecule type" value="Genomic_DNA"/>
</dbReference>
<dbReference type="InterPro" id="IPR018624">
    <property type="entry name" value="Sec66"/>
</dbReference>
<dbReference type="GO" id="GO:0031204">
    <property type="term" value="P:post-translational protein targeting to membrane, translocation"/>
    <property type="evidence" value="ECO:0007669"/>
    <property type="project" value="InterPro"/>
</dbReference>
<feature type="transmembrane region" description="Helical" evidence="2">
    <location>
        <begin position="6"/>
        <end position="24"/>
    </location>
</feature>
<feature type="coiled-coil region" evidence="1">
    <location>
        <begin position="167"/>
        <end position="194"/>
    </location>
</feature>
<protein>
    <submittedName>
        <fullName evidence="3">Uncharacterized protein</fullName>
    </submittedName>
</protein>
<dbReference type="FunCoup" id="A0A1Y1XYC2">
    <property type="interactions" value="93"/>
</dbReference>
<evidence type="ECO:0000313" key="4">
    <source>
        <dbReference type="Proteomes" id="UP000193498"/>
    </source>
</evidence>
<keyword evidence="4" id="KW-1185">Reference proteome</keyword>
<dbReference type="PANTHER" id="PTHR28229">
    <property type="entry name" value="TRANSLOCATION PROTEIN SEC66"/>
    <property type="match status" value="1"/>
</dbReference>
<name>A0A1Y1XYC2_9FUNG</name>
<evidence type="ECO:0000256" key="2">
    <source>
        <dbReference type="SAM" id="Phobius"/>
    </source>
</evidence>
<accession>A0A1Y1XYC2</accession>
<evidence type="ECO:0000313" key="3">
    <source>
        <dbReference type="EMBL" id="ORX90739.1"/>
    </source>
</evidence>
<dbReference type="AlphaFoldDB" id="A0A1Y1XYC2"/>
<dbReference type="Pfam" id="PF09802">
    <property type="entry name" value="Sec66"/>
    <property type="match status" value="1"/>
</dbReference>
<reference evidence="3 4" key="1">
    <citation type="submission" date="2016-07" db="EMBL/GenBank/DDBJ databases">
        <title>Pervasive Adenine N6-methylation of Active Genes in Fungi.</title>
        <authorList>
            <consortium name="DOE Joint Genome Institute"/>
            <person name="Mondo S.J."/>
            <person name="Dannebaum R.O."/>
            <person name="Kuo R.C."/>
            <person name="Labutti K."/>
            <person name="Haridas S."/>
            <person name="Kuo A."/>
            <person name="Salamov A."/>
            <person name="Ahrendt S.R."/>
            <person name="Lipzen A."/>
            <person name="Sullivan W."/>
            <person name="Andreopoulos W.B."/>
            <person name="Clum A."/>
            <person name="Lindquist E."/>
            <person name="Daum C."/>
            <person name="Ramamoorthy G.K."/>
            <person name="Gryganskyi A."/>
            <person name="Culley D."/>
            <person name="Magnuson J.K."/>
            <person name="James T.Y."/>
            <person name="O'Malley M.A."/>
            <person name="Stajich J.E."/>
            <person name="Spatafora J.W."/>
            <person name="Visel A."/>
            <person name="Grigoriev I.V."/>
        </authorList>
    </citation>
    <scope>NUCLEOTIDE SEQUENCE [LARGE SCALE GENOMIC DNA]</scope>
    <source>
        <strain evidence="3 4">CBS 931.73</strain>
    </source>
</reference>
<keyword evidence="1" id="KW-0175">Coiled coil</keyword>
<proteinExistence type="predicted"/>
<dbReference type="GO" id="GO:0031207">
    <property type="term" value="C:Sec62/Sec63 complex"/>
    <property type="evidence" value="ECO:0007669"/>
    <property type="project" value="InterPro"/>
</dbReference>
<dbReference type="Proteomes" id="UP000193498">
    <property type="component" value="Unassembled WGS sequence"/>
</dbReference>
<keyword evidence="2" id="KW-0472">Membrane</keyword>
<dbReference type="OrthoDB" id="73168at2759"/>
<dbReference type="STRING" id="1314790.A0A1Y1XYC2"/>
<keyword evidence="2" id="KW-1133">Transmembrane helix</keyword>